<feature type="binding site" evidence="15">
    <location>
        <position position="93"/>
    </location>
    <ligand>
        <name>Ca(2+)</name>
        <dbReference type="ChEBI" id="CHEBI:29108"/>
        <label>1</label>
    </ligand>
</feature>
<dbReference type="EMBL" id="ML210166">
    <property type="protein sequence ID" value="TFK27230.1"/>
    <property type="molecule type" value="Genomic_DNA"/>
</dbReference>
<keyword evidence="4 18" id="KW-0575">Peroxidase</keyword>
<dbReference type="InterPro" id="IPR019793">
    <property type="entry name" value="Peroxidases_heam-ligand_BS"/>
</dbReference>
<feature type="chain" id="PRO_5023157813" description="Peroxidase" evidence="18">
    <location>
        <begin position="18"/>
        <end position="358"/>
    </location>
</feature>
<evidence type="ECO:0000256" key="10">
    <source>
        <dbReference type="ARBA" id="ARBA00023004"/>
    </source>
</evidence>
<evidence type="ECO:0000256" key="6">
    <source>
        <dbReference type="ARBA" id="ARBA00022723"/>
    </source>
</evidence>
<keyword evidence="3" id="KW-0964">Secreted</keyword>
<evidence type="ECO:0000256" key="17">
    <source>
        <dbReference type="PIRSR" id="PIRSR601621-4"/>
    </source>
</evidence>
<name>A0A5C3L384_COPMA</name>
<feature type="binding site" description="axial binding residue" evidence="15">
    <location>
        <position position="198"/>
    </location>
    <ligand>
        <name>heme b</name>
        <dbReference type="ChEBI" id="CHEBI:60344"/>
    </ligand>
    <ligandPart>
        <name>Fe</name>
        <dbReference type="ChEBI" id="CHEBI:18248"/>
    </ligandPart>
</feature>
<dbReference type="AlphaFoldDB" id="A0A5C3L384"/>
<evidence type="ECO:0000256" key="12">
    <source>
        <dbReference type="ARBA" id="ARBA00023180"/>
    </source>
</evidence>
<protein>
    <recommendedName>
        <fullName evidence="18">Peroxidase</fullName>
        <ecNumber evidence="18">1.11.1.-</ecNumber>
    </recommendedName>
</protein>
<dbReference type="Proteomes" id="UP000307440">
    <property type="component" value="Unassembled WGS sequence"/>
</dbReference>
<dbReference type="GO" id="GO:0004601">
    <property type="term" value="F:peroxidase activity"/>
    <property type="evidence" value="ECO:0007669"/>
    <property type="project" value="UniProtKB-KW"/>
</dbReference>
<evidence type="ECO:0000256" key="1">
    <source>
        <dbReference type="ARBA" id="ARBA00004613"/>
    </source>
</evidence>
<keyword evidence="10 15" id="KW-0408">Iron</keyword>
<organism evidence="20 21">
    <name type="scientific">Coprinopsis marcescibilis</name>
    <name type="common">Agaric fungus</name>
    <name type="synonym">Psathyrella marcescibilis</name>
    <dbReference type="NCBI Taxonomy" id="230819"/>
    <lineage>
        <taxon>Eukaryota</taxon>
        <taxon>Fungi</taxon>
        <taxon>Dikarya</taxon>
        <taxon>Basidiomycota</taxon>
        <taxon>Agaricomycotina</taxon>
        <taxon>Agaricomycetes</taxon>
        <taxon>Agaricomycetidae</taxon>
        <taxon>Agaricales</taxon>
        <taxon>Agaricineae</taxon>
        <taxon>Psathyrellaceae</taxon>
        <taxon>Coprinopsis</taxon>
    </lineage>
</organism>
<dbReference type="GO" id="GO:0034599">
    <property type="term" value="P:cellular response to oxidative stress"/>
    <property type="evidence" value="ECO:0007669"/>
    <property type="project" value="InterPro"/>
</dbReference>
<dbReference type="Gene3D" id="1.10.420.10">
    <property type="entry name" value="Peroxidase, domain 2"/>
    <property type="match status" value="1"/>
</dbReference>
<evidence type="ECO:0000256" key="4">
    <source>
        <dbReference type="ARBA" id="ARBA00022559"/>
    </source>
</evidence>
<dbReference type="PROSITE" id="PS00435">
    <property type="entry name" value="PEROXIDASE_1"/>
    <property type="match status" value="1"/>
</dbReference>
<feature type="binding site" evidence="15">
    <location>
        <position position="223"/>
    </location>
    <ligand>
        <name>Ca(2+)</name>
        <dbReference type="ChEBI" id="CHEBI:29108"/>
        <label>2</label>
    </ligand>
</feature>
<dbReference type="STRING" id="230819.A0A5C3L384"/>
<comment type="cofactor">
    <cofactor evidence="15">
        <name>heme b</name>
        <dbReference type="ChEBI" id="CHEBI:60344"/>
    </cofactor>
    <text evidence="15">Binds 1 heme b (iron(II)-protoporphyrin IX) group per subunit.</text>
</comment>
<dbReference type="GO" id="GO:0020037">
    <property type="term" value="F:heme binding"/>
    <property type="evidence" value="ECO:0007669"/>
    <property type="project" value="UniProtKB-UniRule"/>
</dbReference>
<reference evidence="20 21" key="1">
    <citation type="journal article" date="2019" name="Nat. Ecol. Evol.">
        <title>Megaphylogeny resolves global patterns of mushroom evolution.</title>
        <authorList>
            <person name="Varga T."/>
            <person name="Krizsan K."/>
            <person name="Foldi C."/>
            <person name="Dima B."/>
            <person name="Sanchez-Garcia M."/>
            <person name="Sanchez-Ramirez S."/>
            <person name="Szollosi G.J."/>
            <person name="Szarkandi J.G."/>
            <person name="Papp V."/>
            <person name="Albert L."/>
            <person name="Andreopoulos W."/>
            <person name="Angelini C."/>
            <person name="Antonin V."/>
            <person name="Barry K.W."/>
            <person name="Bougher N.L."/>
            <person name="Buchanan P."/>
            <person name="Buyck B."/>
            <person name="Bense V."/>
            <person name="Catcheside P."/>
            <person name="Chovatia M."/>
            <person name="Cooper J."/>
            <person name="Damon W."/>
            <person name="Desjardin D."/>
            <person name="Finy P."/>
            <person name="Geml J."/>
            <person name="Haridas S."/>
            <person name="Hughes K."/>
            <person name="Justo A."/>
            <person name="Karasinski D."/>
            <person name="Kautmanova I."/>
            <person name="Kiss B."/>
            <person name="Kocsube S."/>
            <person name="Kotiranta H."/>
            <person name="LaButti K.M."/>
            <person name="Lechner B.E."/>
            <person name="Liimatainen K."/>
            <person name="Lipzen A."/>
            <person name="Lukacs Z."/>
            <person name="Mihaltcheva S."/>
            <person name="Morgado L.N."/>
            <person name="Niskanen T."/>
            <person name="Noordeloos M.E."/>
            <person name="Ohm R.A."/>
            <person name="Ortiz-Santana B."/>
            <person name="Ovrebo C."/>
            <person name="Racz N."/>
            <person name="Riley R."/>
            <person name="Savchenko A."/>
            <person name="Shiryaev A."/>
            <person name="Soop K."/>
            <person name="Spirin V."/>
            <person name="Szebenyi C."/>
            <person name="Tomsovsky M."/>
            <person name="Tulloss R.E."/>
            <person name="Uehling J."/>
            <person name="Grigoriev I.V."/>
            <person name="Vagvolgyi C."/>
            <person name="Papp T."/>
            <person name="Martin F.M."/>
            <person name="Miettinen O."/>
            <person name="Hibbett D.S."/>
            <person name="Nagy L.G."/>
        </authorList>
    </citation>
    <scope>NUCLEOTIDE SEQUENCE [LARGE SCALE GENOMIC DNA]</scope>
    <source>
        <strain evidence="20 21">CBS 121175</strain>
    </source>
</reference>
<feature type="binding site" evidence="15">
    <location>
        <position position="89"/>
    </location>
    <ligand>
        <name>Ca(2+)</name>
        <dbReference type="ChEBI" id="CHEBI:29108"/>
        <label>1</label>
    </ligand>
</feature>
<evidence type="ECO:0000256" key="13">
    <source>
        <dbReference type="ARBA" id="ARBA00023324"/>
    </source>
</evidence>
<feature type="domain" description="Plant heme peroxidase family profile" evidence="19">
    <location>
        <begin position="64"/>
        <end position="311"/>
    </location>
</feature>
<dbReference type="PRINTS" id="PR00462">
    <property type="entry name" value="LIGNINASE"/>
</dbReference>
<accession>A0A5C3L384</accession>
<dbReference type="InterPro" id="IPR044831">
    <property type="entry name" value="Ccp1-like"/>
</dbReference>
<keyword evidence="6 15" id="KW-0479">Metal-binding</keyword>
<evidence type="ECO:0000313" key="21">
    <source>
        <dbReference type="Proteomes" id="UP000307440"/>
    </source>
</evidence>
<feature type="binding site" evidence="15">
    <location>
        <position position="199"/>
    </location>
    <ligand>
        <name>Ca(2+)</name>
        <dbReference type="ChEBI" id="CHEBI:29108"/>
        <label>2</label>
    </ligand>
</feature>
<feature type="binding site" evidence="15">
    <location>
        <position position="71"/>
    </location>
    <ligand>
        <name>Ca(2+)</name>
        <dbReference type="ChEBI" id="CHEBI:29108"/>
        <label>1</label>
    </ligand>
</feature>
<feature type="disulfide bond" evidence="17">
    <location>
        <begin position="37"/>
        <end position="307"/>
    </location>
</feature>
<dbReference type="InterPro" id="IPR024589">
    <property type="entry name" value="Ligninase_C"/>
</dbReference>
<dbReference type="Pfam" id="PF00141">
    <property type="entry name" value="peroxidase"/>
    <property type="match status" value="1"/>
</dbReference>
<feature type="signal peptide" evidence="18">
    <location>
        <begin position="1"/>
        <end position="17"/>
    </location>
</feature>
<dbReference type="GO" id="GO:0005576">
    <property type="term" value="C:extracellular region"/>
    <property type="evidence" value="ECO:0007669"/>
    <property type="project" value="UniProtKB-SubCell"/>
</dbReference>
<feature type="active site" description="Proton acceptor" evidence="14">
    <location>
        <position position="70"/>
    </location>
</feature>
<feature type="disulfide bond" evidence="17">
    <location>
        <begin position="271"/>
        <end position="336"/>
    </location>
</feature>
<evidence type="ECO:0000256" key="18">
    <source>
        <dbReference type="RuleBase" id="RU363051"/>
    </source>
</evidence>
<dbReference type="SUPFAM" id="SSF48113">
    <property type="entry name" value="Heme-dependent peroxidases"/>
    <property type="match status" value="1"/>
</dbReference>
<feature type="site" description="Transition state stabilizer" evidence="16">
    <location>
        <position position="66"/>
    </location>
</feature>
<dbReference type="OrthoDB" id="2113341at2759"/>
<evidence type="ECO:0000256" key="8">
    <source>
        <dbReference type="ARBA" id="ARBA00022837"/>
    </source>
</evidence>
<keyword evidence="5 15" id="KW-0349">Heme</keyword>
<evidence type="ECO:0000313" key="20">
    <source>
        <dbReference type="EMBL" id="TFK27230.1"/>
    </source>
</evidence>
<proteinExistence type="inferred from homology"/>
<evidence type="ECO:0000256" key="2">
    <source>
        <dbReference type="ARBA" id="ARBA00006089"/>
    </source>
</evidence>
<evidence type="ECO:0000256" key="3">
    <source>
        <dbReference type="ARBA" id="ARBA00022525"/>
    </source>
</evidence>
<keyword evidence="9 18" id="KW-0560">Oxidoreductase</keyword>
<keyword evidence="7 18" id="KW-0732">Signal</keyword>
<dbReference type="GO" id="GO:0000302">
    <property type="term" value="P:response to reactive oxygen species"/>
    <property type="evidence" value="ECO:0007669"/>
    <property type="project" value="TreeGrafter"/>
</dbReference>
<dbReference type="PROSITE" id="PS00436">
    <property type="entry name" value="PEROXIDASE_2"/>
    <property type="match status" value="1"/>
</dbReference>
<sequence length="358" mass="37361">MKFAVFATLAVIVGALARPQDSPSGCSNGRNAANPQCCVWFDVLDDLQAGFYQGAKCESPVRKILRIVFHDSIGFSNSLTAAGQFGGGGADGSIIAHSNVELAFGANGGLTTTIEALRAVGLRHGVSYGDLIQFATAVGESNCVGAPRLEFLAGRSNSSQPSPPGLIPGPGNAVTAIINRMADAGLTADDTVDLLAAHSIAAQEGLNGNIFRSPLDSTPQVLDSQFYIETSLKGTIQSGPNLGFAEVRSPIQGEFRMKADADLARDPRTSCRWQEMATSNELVRIRHRAAMAKMSVLGFDRASLIDCSDVIPTPQSLNALPSIPAGLTQADFDNSCPDTPFPNLPVAPGPIPTLAAAP</sequence>
<dbReference type="PANTHER" id="PTHR31356">
    <property type="entry name" value="THYLAKOID LUMENAL 29 KDA PROTEIN, CHLOROPLASTIC-RELATED"/>
    <property type="match status" value="1"/>
</dbReference>
<dbReference type="PRINTS" id="PR00458">
    <property type="entry name" value="PEROXIDASE"/>
</dbReference>
<evidence type="ECO:0000259" key="19">
    <source>
        <dbReference type="PROSITE" id="PS50873"/>
    </source>
</evidence>
<feature type="binding site" evidence="15">
    <location>
        <position position="218"/>
    </location>
    <ligand>
        <name>Ca(2+)</name>
        <dbReference type="ChEBI" id="CHEBI:29108"/>
        <label>2</label>
    </ligand>
</feature>
<feature type="binding site" evidence="15">
    <location>
        <position position="91"/>
    </location>
    <ligand>
        <name>Ca(2+)</name>
        <dbReference type="ChEBI" id="CHEBI:29108"/>
        <label>1</label>
    </ligand>
</feature>
<evidence type="ECO:0000256" key="7">
    <source>
        <dbReference type="ARBA" id="ARBA00022729"/>
    </source>
</evidence>
<dbReference type="EC" id="1.11.1.-" evidence="18"/>
<keyword evidence="11 17" id="KW-1015">Disulfide bond</keyword>
<dbReference type="GO" id="GO:0046872">
    <property type="term" value="F:metal ion binding"/>
    <property type="evidence" value="ECO:0007669"/>
    <property type="project" value="UniProtKB-UniRule"/>
</dbReference>
<dbReference type="GO" id="GO:0042744">
    <property type="term" value="P:hydrogen peroxide catabolic process"/>
    <property type="evidence" value="ECO:0007669"/>
    <property type="project" value="UniProtKB-KW"/>
</dbReference>
<dbReference type="Pfam" id="PF11895">
    <property type="entry name" value="Peroxidase_ext"/>
    <property type="match status" value="1"/>
</dbReference>
<feature type="disulfide bond" evidence="17">
    <location>
        <begin position="57"/>
        <end position="143"/>
    </location>
</feature>
<evidence type="ECO:0000256" key="5">
    <source>
        <dbReference type="ARBA" id="ARBA00022617"/>
    </source>
</evidence>
<dbReference type="PANTHER" id="PTHR31356:SF66">
    <property type="entry name" value="CATALASE-PEROXIDASE"/>
    <property type="match status" value="1"/>
</dbReference>
<gene>
    <name evidence="20" type="ORF">FA15DRAFT_217905</name>
</gene>
<feature type="binding site" evidence="15">
    <location>
        <position position="216"/>
    </location>
    <ligand>
        <name>Ca(2+)</name>
        <dbReference type="ChEBI" id="CHEBI:29108"/>
        <label>2</label>
    </ligand>
</feature>
<evidence type="ECO:0000256" key="16">
    <source>
        <dbReference type="PIRSR" id="PIRSR601621-3"/>
    </source>
</evidence>
<feature type="disulfide bond" evidence="17">
    <location>
        <begin position="26"/>
        <end position="38"/>
    </location>
</feature>
<keyword evidence="13" id="KW-0376">Hydrogen peroxide</keyword>
<dbReference type="InterPro" id="IPR019794">
    <property type="entry name" value="Peroxidases_AS"/>
</dbReference>
<dbReference type="InterPro" id="IPR002016">
    <property type="entry name" value="Haem_peroxidase"/>
</dbReference>
<dbReference type="CDD" id="cd00692">
    <property type="entry name" value="ligninase"/>
    <property type="match status" value="1"/>
</dbReference>
<keyword evidence="12" id="KW-0325">Glycoprotein</keyword>
<keyword evidence="8 15" id="KW-0106">Calcium</keyword>
<evidence type="ECO:0000256" key="9">
    <source>
        <dbReference type="ARBA" id="ARBA00023002"/>
    </source>
</evidence>
<comment type="subcellular location">
    <subcellularLocation>
        <location evidence="1">Secreted</location>
    </subcellularLocation>
</comment>
<evidence type="ECO:0000256" key="15">
    <source>
        <dbReference type="PIRSR" id="PIRSR601621-2"/>
    </source>
</evidence>
<dbReference type="InterPro" id="IPR001621">
    <property type="entry name" value="Ligninase"/>
</dbReference>
<dbReference type="InterPro" id="IPR010255">
    <property type="entry name" value="Haem_peroxidase_sf"/>
</dbReference>
<comment type="cofactor">
    <cofactor evidence="15 18">
        <name>Ca(2+)</name>
        <dbReference type="ChEBI" id="CHEBI:29108"/>
    </cofactor>
    <text evidence="15 18">Binds 2 calcium ions per subunit.</text>
</comment>
<evidence type="ECO:0000256" key="14">
    <source>
        <dbReference type="PIRSR" id="PIRSR601621-1"/>
    </source>
</evidence>
<keyword evidence="21" id="KW-1185">Reference proteome</keyword>
<dbReference type="Gene3D" id="1.10.520.10">
    <property type="match status" value="1"/>
</dbReference>
<dbReference type="PROSITE" id="PS50873">
    <property type="entry name" value="PEROXIDASE_4"/>
    <property type="match status" value="1"/>
</dbReference>
<comment type="similarity">
    <text evidence="2 18">Belongs to the peroxidase family. Ligninase subfamily.</text>
</comment>
<evidence type="ECO:0000256" key="11">
    <source>
        <dbReference type="ARBA" id="ARBA00023157"/>
    </source>
</evidence>